<dbReference type="AlphaFoldDB" id="A0A401UBF1"/>
<keyword evidence="4" id="KW-0472">Membrane</keyword>
<dbReference type="Proteomes" id="UP000288227">
    <property type="component" value="Unassembled WGS sequence"/>
</dbReference>
<gene>
    <name evidence="9" type="ORF">SanaruYs_24690</name>
</gene>
<dbReference type="OrthoDB" id="621570at2"/>
<evidence type="ECO:0000313" key="10">
    <source>
        <dbReference type="Proteomes" id="UP000288227"/>
    </source>
</evidence>
<accession>A0A401UBF1</accession>
<reference evidence="9 10" key="1">
    <citation type="submission" date="2018-11" db="EMBL/GenBank/DDBJ databases">
        <title>Chryseotalea sanarue gen. nov., sp., nov., a member of the family Cytophagaceae, isolated from a brackish lake in Hamamatsu Japan.</title>
        <authorList>
            <person name="Maejima Y."/>
            <person name="Iino T."/>
            <person name="Muraguchi Y."/>
            <person name="Fukuda K."/>
            <person name="Ohkuma M."/>
            <person name="Moriuchi R."/>
            <person name="Dohra H."/>
            <person name="Kimbara K."/>
            <person name="Shintani M."/>
        </authorList>
    </citation>
    <scope>NUCLEOTIDE SEQUENCE [LARGE SCALE GENOMIC DNA]</scope>
    <source>
        <strain evidence="9 10">Ys</strain>
    </source>
</reference>
<evidence type="ECO:0000256" key="4">
    <source>
        <dbReference type="ARBA" id="ARBA00023136"/>
    </source>
</evidence>
<dbReference type="Pfam" id="PF14322">
    <property type="entry name" value="SusD-like_3"/>
    <property type="match status" value="1"/>
</dbReference>
<dbReference type="InterPro" id="IPR011990">
    <property type="entry name" value="TPR-like_helical_dom_sf"/>
</dbReference>
<comment type="caution">
    <text evidence="9">The sequence shown here is derived from an EMBL/GenBank/DDBJ whole genome shotgun (WGS) entry which is preliminary data.</text>
</comment>
<evidence type="ECO:0000256" key="5">
    <source>
        <dbReference type="ARBA" id="ARBA00023237"/>
    </source>
</evidence>
<dbReference type="Gene3D" id="1.25.40.390">
    <property type="match status" value="1"/>
</dbReference>
<comment type="similarity">
    <text evidence="2">Belongs to the SusD family.</text>
</comment>
<feature type="domain" description="RagB/SusD" evidence="7">
    <location>
        <begin position="254"/>
        <end position="470"/>
    </location>
</feature>
<dbReference type="GO" id="GO:0009279">
    <property type="term" value="C:cell outer membrane"/>
    <property type="evidence" value="ECO:0007669"/>
    <property type="project" value="UniProtKB-SubCell"/>
</dbReference>
<dbReference type="Gene3D" id="2.20.20.130">
    <property type="match status" value="1"/>
</dbReference>
<dbReference type="EMBL" id="BHXQ01000004">
    <property type="protein sequence ID" value="GCC52233.1"/>
    <property type="molecule type" value="Genomic_DNA"/>
</dbReference>
<feature type="domain" description="SusD-like N-terminal" evidence="8">
    <location>
        <begin position="96"/>
        <end position="222"/>
    </location>
</feature>
<dbReference type="Pfam" id="PF07980">
    <property type="entry name" value="SusD_RagB"/>
    <property type="match status" value="1"/>
</dbReference>
<evidence type="ECO:0000256" key="3">
    <source>
        <dbReference type="ARBA" id="ARBA00022729"/>
    </source>
</evidence>
<dbReference type="SUPFAM" id="SSF48452">
    <property type="entry name" value="TPR-like"/>
    <property type="match status" value="1"/>
</dbReference>
<evidence type="ECO:0000259" key="7">
    <source>
        <dbReference type="Pfam" id="PF07980"/>
    </source>
</evidence>
<evidence type="ECO:0000256" key="2">
    <source>
        <dbReference type="ARBA" id="ARBA00006275"/>
    </source>
</evidence>
<comment type="subcellular location">
    <subcellularLocation>
        <location evidence="1">Cell outer membrane</location>
    </subcellularLocation>
</comment>
<evidence type="ECO:0000313" key="9">
    <source>
        <dbReference type="EMBL" id="GCC52233.1"/>
    </source>
</evidence>
<evidence type="ECO:0000256" key="6">
    <source>
        <dbReference type="SAM" id="SignalP"/>
    </source>
</evidence>
<evidence type="ECO:0000259" key="8">
    <source>
        <dbReference type="Pfam" id="PF14322"/>
    </source>
</evidence>
<dbReference type="RefSeq" id="WP_127122876.1">
    <property type="nucleotide sequence ID" value="NZ_BHXQ01000004.1"/>
</dbReference>
<dbReference type="Gene3D" id="1.25.40.900">
    <property type="match status" value="1"/>
</dbReference>
<evidence type="ECO:0000256" key="1">
    <source>
        <dbReference type="ARBA" id="ARBA00004442"/>
    </source>
</evidence>
<name>A0A401UBF1_9BACT</name>
<sequence>MKKYLLSILLLAGALTACEDELQLDPFNSIGVENAFVTNDDFSNAIRGVYASLRNGNYYGGNFYLIPDVISDNTIICSQGRNSFQDYFFFNYNGNIALVGFWSAGYNTILRANHVLENINKLPDGDFKNNIEGQALALRALAHFDLARVYSAAPQFAAASDLGIPYVTTTSSSEKPSRPSVADTFTNIEQDLIAAVPLIASESDPGFLNKAGVYALQSRLYLYIGDYQATIDAADDAIAEGITVAPIASFADIWTDETEDDVIFKARNTDNDRVTVGVVYNQTGPTGVRSEYVPDYSLYQLYGVNDVRRDAYFSTSAFGGFNFNHIVKWYQRPGSNQAVVDMKILRAAEVYLNKAEAHAALDQDGAALTALNMVRTNRYTGFVDPAETGNALDAAVALERRLELAFEGHRLFDLKRQNLPITRSAFGDYSDGTGVSIPAESRTLPASSPMFQMPIPQEELNANENLQPNPSNG</sequence>
<organism evidence="9 10">
    <name type="scientific">Chryseotalea sanaruensis</name>
    <dbReference type="NCBI Taxonomy" id="2482724"/>
    <lineage>
        <taxon>Bacteria</taxon>
        <taxon>Pseudomonadati</taxon>
        <taxon>Bacteroidota</taxon>
        <taxon>Cytophagia</taxon>
        <taxon>Cytophagales</taxon>
        <taxon>Chryseotaleaceae</taxon>
        <taxon>Chryseotalea</taxon>
    </lineage>
</organism>
<keyword evidence="3 6" id="KW-0732">Signal</keyword>
<dbReference type="CDD" id="cd08977">
    <property type="entry name" value="SusD"/>
    <property type="match status" value="1"/>
</dbReference>
<keyword evidence="5" id="KW-0998">Cell outer membrane</keyword>
<keyword evidence="10" id="KW-1185">Reference proteome</keyword>
<dbReference type="InterPro" id="IPR012944">
    <property type="entry name" value="SusD_RagB_dom"/>
</dbReference>
<dbReference type="PROSITE" id="PS51257">
    <property type="entry name" value="PROKAR_LIPOPROTEIN"/>
    <property type="match status" value="1"/>
</dbReference>
<protein>
    <submittedName>
        <fullName evidence="9">RagB/SusD family nutrient uptake outer membrane protein</fullName>
    </submittedName>
</protein>
<proteinExistence type="inferred from homology"/>
<feature type="chain" id="PRO_5019049929" evidence="6">
    <location>
        <begin position="20"/>
        <end position="473"/>
    </location>
</feature>
<feature type="signal peptide" evidence="6">
    <location>
        <begin position="1"/>
        <end position="19"/>
    </location>
</feature>
<dbReference type="InterPro" id="IPR033985">
    <property type="entry name" value="SusD-like_N"/>
</dbReference>